<dbReference type="PANTHER" id="PTHR45856:SF25">
    <property type="entry name" value="FUNGAL LIPASE-LIKE DOMAIN-CONTAINING PROTEIN"/>
    <property type="match status" value="1"/>
</dbReference>
<dbReference type="OrthoDB" id="426718at2759"/>
<dbReference type="InterPro" id="IPR002921">
    <property type="entry name" value="Fungal_lipase-type"/>
</dbReference>
<dbReference type="CDD" id="cd00519">
    <property type="entry name" value="Lipase_3"/>
    <property type="match status" value="1"/>
</dbReference>
<evidence type="ECO:0000313" key="2">
    <source>
        <dbReference type="EMBL" id="OQS00692.1"/>
    </source>
</evidence>
<dbReference type="SUPFAM" id="SSF53474">
    <property type="entry name" value="alpha/beta-Hydrolases"/>
    <property type="match status" value="1"/>
</dbReference>
<organism evidence="2 3">
    <name type="scientific">Thraustotheca clavata</name>
    <dbReference type="NCBI Taxonomy" id="74557"/>
    <lineage>
        <taxon>Eukaryota</taxon>
        <taxon>Sar</taxon>
        <taxon>Stramenopiles</taxon>
        <taxon>Oomycota</taxon>
        <taxon>Saprolegniomycetes</taxon>
        <taxon>Saprolegniales</taxon>
        <taxon>Achlyaceae</taxon>
        <taxon>Thraustotheca</taxon>
    </lineage>
</organism>
<gene>
    <name evidence="2" type="ORF">THRCLA_05891</name>
</gene>
<proteinExistence type="predicted"/>
<dbReference type="Pfam" id="PF01764">
    <property type="entry name" value="Lipase_3"/>
    <property type="match status" value="1"/>
</dbReference>
<dbReference type="Proteomes" id="UP000243217">
    <property type="component" value="Unassembled WGS sequence"/>
</dbReference>
<reference evidence="2 3" key="1">
    <citation type="journal article" date="2014" name="Genome Biol. Evol.">
        <title>The secreted proteins of Achlya hypogyna and Thraustotheca clavata identify the ancestral oomycete secretome and reveal gene acquisitions by horizontal gene transfer.</title>
        <authorList>
            <person name="Misner I."/>
            <person name="Blouin N."/>
            <person name="Leonard G."/>
            <person name="Richards T.A."/>
            <person name="Lane C.E."/>
        </authorList>
    </citation>
    <scope>NUCLEOTIDE SEQUENCE [LARGE SCALE GENOMIC DNA]</scope>
    <source>
        <strain evidence="2 3">ATCC 34112</strain>
    </source>
</reference>
<accession>A0A1V9ZRM8</accession>
<dbReference type="GO" id="GO:0006629">
    <property type="term" value="P:lipid metabolic process"/>
    <property type="evidence" value="ECO:0007669"/>
    <property type="project" value="InterPro"/>
</dbReference>
<dbReference type="Gene3D" id="3.40.50.1820">
    <property type="entry name" value="alpha/beta hydrolase"/>
    <property type="match status" value="1"/>
</dbReference>
<evidence type="ECO:0000259" key="1">
    <source>
        <dbReference type="Pfam" id="PF01764"/>
    </source>
</evidence>
<dbReference type="InterPro" id="IPR029058">
    <property type="entry name" value="AB_hydrolase_fold"/>
</dbReference>
<sequence length="280" mass="32122">MFLLLLLVALVNASLVYDSRVMKLNAYNESNAIHFARLCSVSYCKHDHIEQWSCSPCSFITKPKHLHIIADAKEYFQGLVGYSNDRIIVAFRGSMDVKNWLDNLTFTKTQPWKNHPNVYVHQGFFWVYESIGKELITALNQVRKEYPKAPIVMTGHSLGAAIAAIATIDLHEQYNISIEQLVTFGEPRVGTKGFVEYLLKTVPYLARITHWRDLVPHVPFRWLGYLHGAQEIWYSEDSSVYKLCDPHDGEDARCNNQFRTTASIADHLVYLNISMSHLLC</sequence>
<dbReference type="AlphaFoldDB" id="A0A1V9ZRM8"/>
<dbReference type="InterPro" id="IPR051218">
    <property type="entry name" value="Sec_MonoDiacylglyc_Lipase"/>
</dbReference>
<protein>
    <submittedName>
        <fullName evidence="2">Lipase</fullName>
    </submittedName>
</protein>
<dbReference type="STRING" id="74557.A0A1V9ZRM8"/>
<dbReference type="PANTHER" id="PTHR45856">
    <property type="entry name" value="ALPHA/BETA-HYDROLASES SUPERFAMILY PROTEIN"/>
    <property type="match status" value="1"/>
</dbReference>
<evidence type="ECO:0000313" key="3">
    <source>
        <dbReference type="Proteomes" id="UP000243217"/>
    </source>
</evidence>
<comment type="caution">
    <text evidence="2">The sequence shown here is derived from an EMBL/GenBank/DDBJ whole genome shotgun (WGS) entry which is preliminary data.</text>
</comment>
<name>A0A1V9ZRM8_9STRA</name>
<keyword evidence="3" id="KW-1185">Reference proteome</keyword>
<feature type="domain" description="Fungal lipase-type" evidence="1">
    <location>
        <begin position="88"/>
        <end position="220"/>
    </location>
</feature>
<dbReference type="EMBL" id="JNBS01001691">
    <property type="protein sequence ID" value="OQS00692.1"/>
    <property type="molecule type" value="Genomic_DNA"/>
</dbReference>